<reference evidence="2 3" key="1">
    <citation type="journal article" date="2017" name="Front. Microbiol.">
        <title>New Insights into the Diversity of the Genus Faecalibacterium.</title>
        <authorList>
            <person name="Benevides L."/>
            <person name="Burman S."/>
            <person name="Martin R."/>
            <person name="Robert V."/>
            <person name="Thomas M."/>
            <person name="Miquel S."/>
            <person name="Chain F."/>
            <person name="Sokol H."/>
            <person name="Bermudez-Humaran L.G."/>
            <person name="Morrison M."/>
            <person name="Langella P."/>
            <person name="Azevedo V.A."/>
            <person name="Chatel J.M."/>
            <person name="Soares S."/>
        </authorList>
    </citation>
    <scope>NUCLEOTIDE SEQUENCE [LARGE SCALE GENOMIC DNA]</scope>
    <source>
        <strain evidence="2 3">AHMP21</strain>
    </source>
</reference>
<comment type="caution">
    <text evidence="2">The sequence shown here is derived from an EMBL/GenBank/DDBJ whole genome shotgun (WGS) entry which is preliminary data.</text>
</comment>
<evidence type="ECO:0000313" key="2">
    <source>
        <dbReference type="EMBL" id="PDX90311.1"/>
    </source>
</evidence>
<proteinExistence type="predicted"/>
<evidence type="ECO:0000256" key="1">
    <source>
        <dbReference type="SAM" id="SignalP"/>
    </source>
</evidence>
<dbReference type="AlphaFoldDB" id="A0A2A7BG83"/>
<dbReference type="EMBL" id="NOUW01000009">
    <property type="protein sequence ID" value="PDX90311.1"/>
    <property type="molecule type" value="Genomic_DNA"/>
</dbReference>
<feature type="chain" id="PRO_5013355041" evidence="1">
    <location>
        <begin position="25"/>
        <end position="123"/>
    </location>
</feature>
<protein>
    <submittedName>
        <fullName evidence="2">Uncharacterized protein</fullName>
    </submittedName>
</protein>
<dbReference type="RefSeq" id="WP_143405633.1">
    <property type="nucleotide sequence ID" value="NZ_NOUW01000009.1"/>
</dbReference>
<feature type="signal peptide" evidence="1">
    <location>
        <begin position="1"/>
        <end position="24"/>
    </location>
</feature>
<evidence type="ECO:0000313" key="3">
    <source>
        <dbReference type="Proteomes" id="UP000220438"/>
    </source>
</evidence>
<name>A0A2A7BG83_9FIRM</name>
<dbReference type="Proteomes" id="UP000220438">
    <property type="component" value="Unassembled WGS sequence"/>
</dbReference>
<keyword evidence="1" id="KW-0732">Signal</keyword>
<organism evidence="2 3">
    <name type="scientific">Faecalibacterium prausnitzii</name>
    <dbReference type="NCBI Taxonomy" id="853"/>
    <lineage>
        <taxon>Bacteria</taxon>
        <taxon>Bacillati</taxon>
        <taxon>Bacillota</taxon>
        <taxon>Clostridia</taxon>
        <taxon>Eubacteriales</taxon>
        <taxon>Oscillospiraceae</taxon>
        <taxon>Faecalibacterium</taxon>
    </lineage>
</organism>
<gene>
    <name evidence="2" type="ORF">CHR61_02985</name>
</gene>
<accession>A0A2A7BG83</accession>
<sequence>MKKILSAFFAAFLLAGLCALPAFAVSQARSVNATTTAETVSLVCEYCGQSDMICVDEYYASWYTVNFIPCQGRDPRYNDSVENRTHVEIYQCQSCKFGTSVVSTEEQISHKHPAMRAYDLPRF</sequence>